<dbReference type="RefSeq" id="WP_087397972.1">
    <property type="nucleotide sequence ID" value="NZ_JADNBX010000001.1"/>
</dbReference>
<reference evidence="3 4" key="1">
    <citation type="journal article" date="2019" name="Nat. Med.">
        <title>A library of human gut bacterial isolates paired with longitudinal multiomics data enables mechanistic microbiome research.</title>
        <authorList>
            <person name="Poyet M."/>
            <person name="Groussin M."/>
            <person name="Gibbons S.M."/>
            <person name="Avila-Pacheco J."/>
            <person name="Jiang X."/>
            <person name="Kearney S.M."/>
            <person name="Perrotta A.R."/>
            <person name="Berdy B."/>
            <person name="Zhao S."/>
            <person name="Lieberman T.D."/>
            <person name="Swanson P.K."/>
            <person name="Smith M."/>
            <person name="Roesemann S."/>
            <person name="Alexander J.E."/>
            <person name="Rich S.A."/>
            <person name="Livny J."/>
            <person name="Vlamakis H."/>
            <person name="Clish C."/>
            <person name="Bullock K."/>
            <person name="Deik A."/>
            <person name="Scott J."/>
            <person name="Pierce K.A."/>
            <person name="Xavier R.J."/>
            <person name="Alm E.J."/>
        </authorList>
    </citation>
    <scope>NUCLEOTIDE SEQUENCE [LARGE SCALE GENOMIC DNA]</scope>
    <source>
        <strain evidence="1 4">BIOML-A1</strain>
        <strain evidence="2 3">BIOML-A4</strain>
    </source>
</reference>
<dbReference type="EMBL" id="VVYY01000027">
    <property type="protein sequence ID" value="KAA5393123.1"/>
    <property type="molecule type" value="Genomic_DNA"/>
</dbReference>
<evidence type="ECO:0008006" key="5">
    <source>
        <dbReference type="Google" id="ProtNLM"/>
    </source>
</evidence>
<name>A0A4Q5HN68_9BACT</name>
<accession>A0A4Q5HN68</accession>
<evidence type="ECO:0000313" key="1">
    <source>
        <dbReference type="EMBL" id="KAA5393123.1"/>
    </source>
</evidence>
<dbReference type="Proteomes" id="UP000481616">
    <property type="component" value="Unassembled WGS sequence"/>
</dbReference>
<organism evidence="2 3">
    <name type="scientific">Phocaeicola dorei</name>
    <dbReference type="NCBI Taxonomy" id="357276"/>
    <lineage>
        <taxon>Bacteria</taxon>
        <taxon>Pseudomonadati</taxon>
        <taxon>Bacteroidota</taxon>
        <taxon>Bacteroidia</taxon>
        <taxon>Bacteroidales</taxon>
        <taxon>Bacteroidaceae</taxon>
        <taxon>Phocaeicola</taxon>
    </lineage>
</organism>
<dbReference type="Proteomes" id="UP000441162">
    <property type="component" value="Unassembled WGS sequence"/>
</dbReference>
<gene>
    <name evidence="2" type="ORF">F2Y51_20625</name>
    <name evidence="1" type="ORF">F2Y58_20900</name>
</gene>
<comment type="caution">
    <text evidence="2">The sequence shown here is derived from an EMBL/GenBank/DDBJ whole genome shotgun (WGS) entry which is preliminary data.</text>
</comment>
<dbReference type="SUPFAM" id="SSF46785">
    <property type="entry name" value="Winged helix' DNA-binding domain"/>
    <property type="match status" value="1"/>
</dbReference>
<dbReference type="AlphaFoldDB" id="A0A4Q5HN68"/>
<dbReference type="InterPro" id="IPR036390">
    <property type="entry name" value="WH_DNA-bd_sf"/>
</dbReference>
<sequence>MKNKEEMTATISTCIGLFDFLKEKVGERKTRTEAYCDLLDKSLAGFVSPFLRNQDFELRPRQCHVTVSDLATEWRWHRATVRSFLDTLESFGQLERTKLPKSMVLTMHLHDGSHAVPDIVQGTAGIVRQLNGILSEWINGSITSDDAGIACGQIVHQAITDAGLKYELPEDDCRVTLQKLPERMNARVLEIHTAAVECIVLAALRKVLRRSKPEESMKLMQHFCFDLGASWPSFIDLSKTLAEQILNSGKEKDIDHDDDRQLLLDDLHDPFLSAAAKALEKSAGADCRTPLYNHG</sequence>
<proteinExistence type="predicted"/>
<evidence type="ECO:0000313" key="2">
    <source>
        <dbReference type="EMBL" id="KAA5401853.1"/>
    </source>
</evidence>
<protein>
    <recommendedName>
        <fullName evidence="5">MarR family transcriptional regulator</fullName>
    </recommendedName>
</protein>
<dbReference type="EMBL" id="VVZA01000028">
    <property type="protein sequence ID" value="KAA5401853.1"/>
    <property type="molecule type" value="Genomic_DNA"/>
</dbReference>
<evidence type="ECO:0000313" key="4">
    <source>
        <dbReference type="Proteomes" id="UP000481616"/>
    </source>
</evidence>
<evidence type="ECO:0000313" key="3">
    <source>
        <dbReference type="Proteomes" id="UP000441162"/>
    </source>
</evidence>